<gene>
    <name evidence="1" type="ORF">METZ01_LOCUS483276</name>
</gene>
<dbReference type="EMBL" id="UINC01208059">
    <property type="protein sequence ID" value="SVE30422.1"/>
    <property type="molecule type" value="Genomic_DNA"/>
</dbReference>
<evidence type="ECO:0000313" key="1">
    <source>
        <dbReference type="EMBL" id="SVE30422.1"/>
    </source>
</evidence>
<sequence>MKITYNSVCFYRRTDCSIAFWYVASQIRLGHLQHTIFEWRTSQTTNKTMRIIRLLS</sequence>
<organism evidence="1">
    <name type="scientific">marine metagenome</name>
    <dbReference type="NCBI Taxonomy" id="408172"/>
    <lineage>
        <taxon>unclassified sequences</taxon>
        <taxon>metagenomes</taxon>
        <taxon>ecological metagenomes</taxon>
    </lineage>
</organism>
<protein>
    <submittedName>
        <fullName evidence="1">Uncharacterized protein</fullName>
    </submittedName>
</protein>
<accession>A0A383CDZ0</accession>
<reference evidence="1" key="1">
    <citation type="submission" date="2018-05" db="EMBL/GenBank/DDBJ databases">
        <authorList>
            <person name="Lanie J.A."/>
            <person name="Ng W.-L."/>
            <person name="Kazmierczak K.M."/>
            <person name="Andrzejewski T.M."/>
            <person name="Davidsen T.M."/>
            <person name="Wayne K.J."/>
            <person name="Tettelin H."/>
            <person name="Glass J.I."/>
            <person name="Rusch D."/>
            <person name="Podicherti R."/>
            <person name="Tsui H.-C.T."/>
            <person name="Winkler M.E."/>
        </authorList>
    </citation>
    <scope>NUCLEOTIDE SEQUENCE</scope>
</reference>
<name>A0A383CDZ0_9ZZZZ</name>
<proteinExistence type="predicted"/>
<dbReference type="AlphaFoldDB" id="A0A383CDZ0"/>